<evidence type="ECO:0000313" key="1">
    <source>
        <dbReference type="EMBL" id="OHE97492.1"/>
    </source>
</evidence>
<gene>
    <name evidence="1" type="ORF">CORC01_07274</name>
</gene>
<proteinExistence type="predicted"/>
<comment type="caution">
    <text evidence="1">The sequence shown here is derived from an EMBL/GenBank/DDBJ whole genome shotgun (WGS) entry which is preliminary data.</text>
</comment>
<dbReference type="Proteomes" id="UP000176998">
    <property type="component" value="Unassembled WGS sequence"/>
</dbReference>
<dbReference type="AlphaFoldDB" id="A0A1G4B895"/>
<protein>
    <submittedName>
        <fullName evidence="1">Uncharacterized protein</fullName>
    </submittedName>
</protein>
<dbReference type="EMBL" id="MJBS01000057">
    <property type="protein sequence ID" value="OHE97492.1"/>
    <property type="molecule type" value="Genomic_DNA"/>
</dbReference>
<name>A0A1G4B895_9PEZI</name>
<evidence type="ECO:0000313" key="2">
    <source>
        <dbReference type="Proteomes" id="UP000176998"/>
    </source>
</evidence>
<sequence length="91" mass="10749">MGMPATKRPREKQREYGEFKVVHDLSTTEQDRANWLALAKNKRRQREGKREHGFDGFDGDGLPLWFYDLRPETEDEDEDGDDGTALLVWWH</sequence>
<dbReference type="RefSeq" id="XP_022474645.1">
    <property type="nucleotide sequence ID" value="XM_022618911.1"/>
</dbReference>
<keyword evidence="2" id="KW-1185">Reference proteome</keyword>
<reference evidence="1 2" key="1">
    <citation type="submission" date="2016-09" db="EMBL/GenBank/DDBJ databases">
        <authorList>
            <person name="Capua I."/>
            <person name="De Benedictis P."/>
            <person name="Joannis T."/>
            <person name="Lombin L.H."/>
            <person name="Cattoli G."/>
        </authorList>
    </citation>
    <scope>NUCLEOTIDE SEQUENCE [LARGE SCALE GENOMIC DNA]</scope>
    <source>
        <strain evidence="1 2">IMI 309357</strain>
    </source>
</reference>
<accession>A0A1G4B895</accession>
<organism evidence="1 2">
    <name type="scientific">Colletotrichum orchidophilum</name>
    <dbReference type="NCBI Taxonomy" id="1209926"/>
    <lineage>
        <taxon>Eukaryota</taxon>
        <taxon>Fungi</taxon>
        <taxon>Dikarya</taxon>
        <taxon>Ascomycota</taxon>
        <taxon>Pezizomycotina</taxon>
        <taxon>Sordariomycetes</taxon>
        <taxon>Hypocreomycetidae</taxon>
        <taxon>Glomerellales</taxon>
        <taxon>Glomerellaceae</taxon>
        <taxon>Colletotrichum</taxon>
    </lineage>
</organism>
<dbReference type="GeneID" id="34560421"/>